<accession>A0ABS3U5E6</accession>
<evidence type="ECO:0000313" key="2">
    <source>
        <dbReference type="EMBL" id="MBO3732902.1"/>
    </source>
</evidence>
<keyword evidence="1" id="KW-0812">Transmembrane</keyword>
<feature type="transmembrane region" description="Helical" evidence="1">
    <location>
        <begin position="25"/>
        <end position="48"/>
    </location>
</feature>
<evidence type="ECO:0000256" key="1">
    <source>
        <dbReference type="SAM" id="Phobius"/>
    </source>
</evidence>
<dbReference type="RefSeq" id="WP_208495716.1">
    <property type="nucleotide sequence ID" value="NZ_JAGFNP010000004.1"/>
</dbReference>
<organism evidence="2 3">
    <name type="scientific">Glycomyces niveus</name>
    <dbReference type="NCBI Taxonomy" id="2820287"/>
    <lineage>
        <taxon>Bacteria</taxon>
        <taxon>Bacillati</taxon>
        <taxon>Actinomycetota</taxon>
        <taxon>Actinomycetes</taxon>
        <taxon>Glycomycetales</taxon>
        <taxon>Glycomycetaceae</taxon>
        <taxon>Glycomyces</taxon>
    </lineage>
</organism>
<reference evidence="2 3" key="1">
    <citation type="submission" date="2021-03" db="EMBL/GenBank/DDBJ databases">
        <title>Glycomyces sp. nov., a novel actinomycete isolated from soil.</title>
        <authorList>
            <person name="Yang X."/>
            <person name="Xu X."/>
        </authorList>
    </citation>
    <scope>NUCLEOTIDE SEQUENCE [LARGE SCALE GENOMIC DNA]</scope>
    <source>
        <strain evidence="2 3">NEAU-S30</strain>
    </source>
</reference>
<keyword evidence="3" id="KW-1185">Reference proteome</keyword>
<dbReference type="Proteomes" id="UP000681341">
    <property type="component" value="Unassembled WGS sequence"/>
</dbReference>
<proteinExistence type="predicted"/>
<feature type="transmembrane region" description="Helical" evidence="1">
    <location>
        <begin position="60"/>
        <end position="83"/>
    </location>
</feature>
<protein>
    <recommendedName>
        <fullName evidence="4">Integral membrane protein</fullName>
    </recommendedName>
</protein>
<name>A0ABS3U5E6_9ACTN</name>
<evidence type="ECO:0000313" key="3">
    <source>
        <dbReference type="Proteomes" id="UP000681341"/>
    </source>
</evidence>
<feature type="transmembrane region" description="Helical" evidence="1">
    <location>
        <begin position="90"/>
        <end position="108"/>
    </location>
</feature>
<gene>
    <name evidence="2" type="ORF">J5V16_08715</name>
</gene>
<feature type="transmembrane region" description="Helical" evidence="1">
    <location>
        <begin position="114"/>
        <end position="134"/>
    </location>
</feature>
<comment type="caution">
    <text evidence="2">The sequence shown here is derived from an EMBL/GenBank/DDBJ whole genome shotgun (WGS) entry which is preliminary data.</text>
</comment>
<sequence>MRSNQGPPDLDGGSGPRWPSRLGRALGITALQILAAVAVFALFLIPAANATSDGPDDWPGFEYLVIGVFAAPAAAAIVGMLVAARMRMPLYGLYALPALMALAGFIASVTGSRLLLPGPWIFIAGNLLIALATVHMPRRPRKPQTGVSH</sequence>
<evidence type="ECO:0008006" key="4">
    <source>
        <dbReference type="Google" id="ProtNLM"/>
    </source>
</evidence>
<keyword evidence="1" id="KW-1133">Transmembrane helix</keyword>
<dbReference type="EMBL" id="JAGFNP010000004">
    <property type="protein sequence ID" value="MBO3732902.1"/>
    <property type="molecule type" value="Genomic_DNA"/>
</dbReference>
<keyword evidence="1" id="KW-0472">Membrane</keyword>